<dbReference type="AlphaFoldDB" id="A0A9E6XXT4"/>
<feature type="region of interest" description="Disordered" evidence="1">
    <location>
        <begin position="49"/>
        <end position="68"/>
    </location>
</feature>
<dbReference type="Proteomes" id="UP001162834">
    <property type="component" value="Chromosome"/>
</dbReference>
<dbReference type="EMBL" id="CP087164">
    <property type="protein sequence ID" value="UGS36083.1"/>
    <property type="molecule type" value="Genomic_DNA"/>
</dbReference>
<evidence type="ECO:0000313" key="2">
    <source>
        <dbReference type="EMBL" id="UGS36083.1"/>
    </source>
</evidence>
<sequence length="68" mass="7085">MRHHPPLSLCASGRAGVGANVPRTKPGSANSTLADVVTFAAADELLPRQEHPERGVAPLAGWKATFTP</sequence>
<accession>A0A9E6XXT4</accession>
<reference evidence="2" key="1">
    <citation type="journal article" date="2022" name="Int. J. Syst. Evol. Microbiol.">
        <title>Pseudomonas aegrilactucae sp. nov. and Pseudomonas morbosilactucae sp. nov., pathogens causing bacterial rot of lettuce in Japan.</title>
        <authorList>
            <person name="Sawada H."/>
            <person name="Fujikawa T."/>
            <person name="Satou M."/>
        </authorList>
    </citation>
    <scope>NUCLEOTIDE SEQUENCE</scope>
    <source>
        <strain evidence="2">0166_1</strain>
    </source>
</reference>
<evidence type="ECO:0000313" key="3">
    <source>
        <dbReference type="Proteomes" id="UP001162834"/>
    </source>
</evidence>
<gene>
    <name evidence="2" type="ORF">DSM104329_02481</name>
</gene>
<keyword evidence="3" id="KW-1185">Reference proteome</keyword>
<proteinExistence type="predicted"/>
<name>A0A9E6XXT4_9ACTN</name>
<organism evidence="2 3">
    <name type="scientific">Capillimicrobium parvum</name>
    <dbReference type="NCBI Taxonomy" id="2884022"/>
    <lineage>
        <taxon>Bacteria</taxon>
        <taxon>Bacillati</taxon>
        <taxon>Actinomycetota</taxon>
        <taxon>Thermoleophilia</taxon>
        <taxon>Solirubrobacterales</taxon>
        <taxon>Capillimicrobiaceae</taxon>
        <taxon>Capillimicrobium</taxon>
    </lineage>
</organism>
<protein>
    <submittedName>
        <fullName evidence="2">Uncharacterized protein</fullName>
    </submittedName>
</protein>
<evidence type="ECO:0000256" key="1">
    <source>
        <dbReference type="SAM" id="MobiDB-lite"/>
    </source>
</evidence>
<dbReference type="RefSeq" id="WP_259315760.1">
    <property type="nucleotide sequence ID" value="NZ_CP087164.1"/>
</dbReference>
<dbReference type="KEGG" id="sbae:DSM104329_02481"/>